<proteinExistence type="inferred from homology"/>
<comment type="caution">
    <text evidence="10">The sequence shown here is derived from an EMBL/GenBank/DDBJ whole genome shotgun (WGS) entry which is preliminary data.</text>
</comment>
<comment type="subcellular location">
    <subcellularLocation>
        <location evidence="8">Cell inner membrane</location>
    </subcellularLocation>
    <subcellularLocation>
        <location evidence="1">Cell membrane</location>
        <topology evidence="1">Multi-pass membrane protein</topology>
    </subcellularLocation>
</comment>
<evidence type="ECO:0000256" key="3">
    <source>
        <dbReference type="ARBA" id="ARBA00022475"/>
    </source>
</evidence>
<evidence type="ECO:0000256" key="2">
    <source>
        <dbReference type="ARBA" id="ARBA00007776"/>
    </source>
</evidence>
<dbReference type="PIRSF" id="PIRSF018472">
    <property type="entry name" value="MreD_proteobac"/>
    <property type="match status" value="1"/>
</dbReference>
<protein>
    <recommendedName>
        <fullName evidence="8">Rod shape-determining protein MreD</fullName>
    </recommendedName>
</protein>
<dbReference type="EMBL" id="JACHGR010000010">
    <property type="protein sequence ID" value="MBB6056859.1"/>
    <property type="molecule type" value="Genomic_DNA"/>
</dbReference>
<reference evidence="10 11" key="1">
    <citation type="submission" date="2020-08" db="EMBL/GenBank/DDBJ databases">
        <title>Genomic Encyclopedia of Type Strains, Phase IV (KMG-IV): sequencing the most valuable type-strain genomes for metagenomic binning, comparative biology and taxonomic classification.</title>
        <authorList>
            <person name="Goeker M."/>
        </authorList>
    </citation>
    <scope>NUCLEOTIDE SEQUENCE [LARGE SCALE GENOMIC DNA]</scope>
    <source>
        <strain evidence="10 11">DSM 22975</strain>
    </source>
</reference>
<dbReference type="PANTHER" id="PTHR37484">
    <property type="entry name" value="ROD SHAPE-DETERMINING PROTEIN MRED"/>
    <property type="match status" value="1"/>
</dbReference>
<feature type="transmembrane region" description="Helical" evidence="9">
    <location>
        <begin position="101"/>
        <end position="122"/>
    </location>
</feature>
<comment type="function">
    <text evidence="8">Involved in formation of the rod shape of the cell. May also contribute to regulation of formation of penicillin-binding proteins.</text>
</comment>
<dbReference type="PANTHER" id="PTHR37484:SF1">
    <property type="entry name" value="ROD SHAPE-DETERMINING PROTEIN MRED"/>
    <property type="match status" value="1"/>
</dbReference>
<keyword evidence="7 8" id="KW-0472">Membrane</keyword>
<feature type="transmembrane region" description="Helical" evidence="9">
    <location>
        <begin position="12"/>
        <end position="32"/>
    </location>
</feature>
<keyword evidence="4 9" id="KW-0812">Transmembrane</keyword>
<evidence type="ECO:0000256" key="7">
    <source>
        <dbReference type="ARBA" id="ARBA00023136"/>
    </source>
</evidence>
<dbReference type="Proteomes" id="UP000585721">
    <property type="component" value="Unassembled WGS sequence"/>
</dbReference>
<keyword evidence="6 9" id="KW-1133">Transmembrane helix</keyword>
<evidence type="ECO:0000256" key="5">
    <source>
        <dbReference type="ARBA" id="ARBA00022960"/>
    </source>
</evidence>
<keyword evidence="3 8" id="KW-1003">Cell membrane</keyword>
<comment type="similarity">
    <text evidence="2 8">Belongs to the MreD family.</text>
</comment>
<organism evidence="10 11">
    <name type="scientific">Tolumonas osonensis</name>
    <dbReference type="NCBI Taxonomy" id="675874"/>
    <lineage>
        <taxon>Bacteria</taxon>
        <taxon>Pseudomonadati</taxon>
        <taxon>Pseudomonadota</taxon>
        <taxon>Gammaproteobacteria</taxon>
        <taxon>Aeromonadales</taxon>
        <taxon>Aeromonadaceae</taxon>
        <taxon>Tolumonas</taxon>
    </lineage>
</organism>
<evidence type="ECO:0000256" key="6">
    <source>
        <dbReference type="ARBA" id="ARBA00022989"/>
    </source>
</evidence>
<keyword evidence="8" id="KW-0997">Cell inner membrane</keyword>
<dbReference type="Pfam" id="PF04093">
    <property type="entry name" value="MreD"/>
    <property type="match status" value="1"/>
</dbReference>
<dbReference type="AlphaFoldDB" id="A0A841GFW3"/>
<dbReference type="NCBIfam" id="TIGR03426">
    <property type="entry name" value="shape_MreD"/>
    <property type="match status" value="1"/>
</dbReference>
<dbReference type="GO" id="GO:0005886">
    <property type="term" value="C:plasma membrane"/>
    <property type="evidence" value="ECO:0007669"/>
    <property type="project" value="UniProtKB-SubCell"/>
</dbReference>
<feature type="transmembrane region" description="Helical" evidence="9">
    <location>
        <begin position="69"/>
        <end position="89"/>
    </location>
</feature>
<dbReference type="GO" id="GO:0008360">
    <property type="term" value="P:regulation of cell shape"/>
    <property type="evidence" value="ECO:0007669"/>
    <property type="project" value="UniProtKB-UniRule"/>
</dbReference>
<keyword evidence="5 8" id="KW-0133">Cell shape</keyword>
<dbReference type="RefSeq" id="WP_188027577.1">
    <property type="nucleotide sequence ID" value="NZ_JACHGR010000010.1"/>
</dbReference>
<evidence type="ECO:0000256" key="8">
    <source>
        <dbReference type="PIRNR" id="PIRNR018472"/>
    </source>
</evidence>
<feature type="transmembrane region" description="Helical" evidence="9">
    <location>
        <begin position="134"/>
        <end position="153"/>
    </location>
</feature>
<evidence type="ECO:0000313" key="10">
    <source>
        <dbReference type="EMBL" id="MBB6056859.1"/>
    </source>
</evidence>
<evidence type="ECO:0000256" key="4">
    <source>
        <dbReference type="ARBA" id="ARBA00022692"/>
    </source>
</evidence>
<evidence type="ECO:0000256" key="1">
    <source>
        <dbReference type="ARBA" id="ARBA00004651"/>
    </source>
</evidence>
<name>A0A841GFW3_9GAMM</name>
<gene>
    <name evidence="10" type="ORF">HNR75_002806</name>
</gene>
<keyword evidence="11" id="KW-1185">Reference proteome</keyword>
<dbReference type="InterPro" id="IPR026034">
    <property type="entry name" value="MreD_proteobac"/>
</dbReference>
<feature type="transmembrane region" description="Helical" evidence="9">
    <location>
        <begin position="39"/>
        <end position="63"/>
    </location>
</feature>
<sequence>MSGSLTGHGKGSIYLTLIVAIILAMVPLPVAIDMFRPDWVALVVLYWVIALPHHLSIVSAWVVGLIMDILLGSTLGIHALGMAVTTYVAAAQYQKIRNFSVWQQALVMGSLIFIGQLLIFWVEHLFASPRLNTRFVWASLSSTLLWPSVYLFLRYIRRRFNIR</sequence>
<accession>A0A841GFW3</accession>
<evidence type="ECO:0000313" key="11">
    <source>
        <dbReference type="Proteomes" id="UP000585721"/>
    </source>
</evidence>
<dbReference type="InterPro" id="IPR007227">
    <property type="entry name" value="Cell_shape_determining_MreD"/>
</dbReference>
<evidence type="ECO:0000256" key="9">
    <source>
        <dbReference type="SAM" id="Phobius"/>
    </source>
</evidence>